<dbReference type="Proteomes" id="UP000078397">
    <property type="component" value="Unassembled WGS sequence"/>
</dbReference>
<dbReference type="RefSeq" id="XP_018148301.1">
    <property type="nucleotide sequence ID" value="XM_018292836.1"/>
</dbReference>
<dbReference type="Gene3D" id="3.40.50.150">
    <property type="entry name" value="Vaccinia Virus protein VP39"/>
    <property type="match status" value="1"/>
</dbReference>
<evidence type="ECO:0000313" key="5">
    <source>
        <dbReference type="EMBL" id="OAQ72218.1"/>
    </source>
</evidence>
<accession>A0A179G421</accession>
<keyword evidence="4" id="KW-0949">S-adenosyl-L-methionine</keyword>
<sequence length="244" mass="26319">MLPTPDTSHVPYSRVYEPAEDSFLLLDTLSSPSETNFLQTQFPSQSPAPLILEIGSGSGIVLAFINAHASTLFGHRQLLTCGIDMNAHACSSTIQTVQKAAASNPSTHGMYLGSCMGDLTSAVKPNQVDVLVFNPPYVPTPEMPVRPAAFEDVGEPSWDDESYLLGLSYAGGRDGMETTERLIGMLDGVLSARGCAYLLLCRQNGPEEVVGRIGGWEGWRVEVVGSSGRTAGWEKLCVLRIWRV</sequence>
<dbReference type="OrthoDB" id="406152at2759"/>
<dbReference type="GO" id="GO:0003676">
    <property type="term" value="F:nucleic acid binding"/>
    <property type="evidence" value="ECO:0007669"/>
    <property type="project" value="InterPro"/>
</dbReference>
<keyword evidence="2 5" id="KW-0489">Methyltransferase</keyword>
<dbReference type="GO" id="GO:0008757">
    <property type="term" value="F:S-adenosylmethionine-dependent methyltransferase activity"/>
    <property type="evidence" value="ECO:0007669"/>
    <property type="project" value="TreeGrafter"/>
</dbReference>
<gene>
    <name evidence="5" type="ORF">VFPPC_15083</name>
</gene>
<keyword evidence="3" id="KW-0808">Transferase</keyword>
<dbReference type="GeneID" id="28856830"/>
<dbReference type="SUPFAM" id="SSF53335">
    <property type="entry name" value="S-adenosyl-L-methionine-dependent methyltransferases"/>
    <property type="match status" value="1"/>
</dbReference>
<dbReference type="STRING" id="1380566.A0A179G421"/>
<dbReference type="GO" id="GO:0008276">
    <property type="term" value="F:protein methyltransferase activity"/>
    <property type="evidence" value="ECO:0007669"/>
    <property type="project" value="TreeGrafter"/>
</dbReference>
<keyword evidence="6" id="KW-1185">Reference proteome</keyword>
<comment type="caution">
    <text evidence="5">The sequence shown here is derived from an EMBL/GenBank/DDBJ whole genome shotgun (WGS) entry which is preliminary data.</text>
</comment>
<dbReference type="InterPro" id="IPR052190">
    <property type="entry name" value="Euk-Arch_PrmC-MTase"/>
</dbReference>
<dbReference type="InterPro" id="IPR029063">
    <property type="entry name" value="SAM-dependent_MTases_sf"/>
</dbReference>
<dbReference type="GO" id="GO:0032259">
    <property type="term" value="P:methylation"/>
    <property type="evidence" value="ECO:0007669"/>
    <property type="project" value="UniProtKB-KW"/>
</dbReference>
<reference evidence="5 6" key="1">
    <citation type="journal article" date="2016" name="PLoS Pathog.">
        <title>Biosynthesis of antibiotic leucinostatins in bio-control fungus Purpureocillium lilacinum and their inhibition on phytophthora revealed by genome mining.</title>
        <authorList>
            <person name="Wang G."/>
            <person name="Liu Z."/>
            <person name="Lin R."/>
            <person name="Li E."/>
            <person name="Mao Z."/>
            <person name="Ling J."/>
            <person name="Yang Y."/>
            <person name="Yin W.B."/>
            <person name="Xie B."/>
        </authorList>
    </citation>
    <scope>NUCLEOTIDE SEQUENCE [LARGE SCALE GENOMIC DNA]</scope>
    <source>
        <strain evidence="5">170</strain>
    </source>
</reference>
<protein>
    <submittedName>
        <fullName evidence="5">N(5)-glutamine methyltransferase MTQ2</fullName>
    </submittedName>
</protein>
<organism evidence="5 6">
    <name type="scientific">Pochonia chlamydosporia 170</name>
    <dbReference type="NCBI Taxonomy" id="1380566"/>
    <lineage>
        <taxon>Eukaryota</taxon>
        <taxon>Fungi</taxon>
        <taxon>Dikarya</taxon>
        <taxon>Ascomycota</taxon>
        <taxon>Pezizomycotina</taxon>
        <taxon>Sordariomycetes</taxon>
        <taxon>Hypocreomycetidae</taxon>
        <taxon>Hypocreales</taxon>
        <taxon>Clavicipitaceae</taxon>
        <taxon>Pochonia</taxon>
    </lineage>
</organism>
<proteinExistence type="inferred from homology"/>
<name>A0A179G421_METCM</name>
<comment type="similarity">
    <text evidence="1">Belongs to the eukaryotic/archaeal PrmC-related family.</text>
</comment>
<evidence type="ECO:0000313" key="6">
    <source>
        <dbReference type="Proteomes" id="UP000078397"/>
    </source>
</evidence>
<dbReference type="InterPro" id="IPR002052">
    <property type="entry name" value="DNA_methylase_N6_adenine_CS"/>
</dbReference>
<dbReference type="EMBL" id="LSBJ02000001">
    <property type="protein sequence ID" value="OAQ72218.1"/>
    <property type="molecule type" value="Genomic_DNA"/>
</dbReference>
<dbReference type="PROSITE" id="PS00092">
    <property type="entry name" value="N6_MTASE"/>
    <property type="match status" value="1"/>
</dbReference>
<dbReference type="PANTHER" id="PTHR45875">
    <property type="entry name" value="METHYLTRANSFERASE N6AMT1"/>
    <property type="match status" value="1"/>
</dbReference>
<evidence type="ECO:0000256" key="3">
    <source>
        <dbReference type="ARBA" id="ARBA00022679"/>
    </source>
</evidence>
<evidence type="ECO:0000256" key="1">
    <source>
        <dbReference type="ARBA" id="ARBA00006149"/>
    </source>
</evidence>
<evidence type="ECO:0000256" key="4">
    <source>
        <dbReference type="ARBA" id="ARBA00022691"/>
    </source>
</evidence>
<dbReference type="AlphaFoldDB" id="A0A179G421"/>
<dbReference type="KEGG" id="pchm:VFPPC_15083"/>
<dbReference type="GO" id="GO:0035657">
    <property type="term" value="C:eRF1 methyltransferase complex"/>
    <property type="evidence" value="ECO:0007669"/>
    <property type="project" value="TreeGrafter"/>
</dbReference>
<evidence type="ECO:0000256" key="2">
    <source>
        <dbReference type="ARBA" id="ARBA00022603"/>
    </source>
</evidence>
<dbReference type="PANTHER" id="PTHR45875:SF1">
    <property type="entry name" value="METHYLTRANSFERASE N6AMT1"/>
    <property type="match status" value="1"/>
</dbReference>